<sequence>YDTVQKKIRFMSSRFKDTALMWYMGLIQRNAQAYVALKNAERAAMIPALPPMIVQSHLAFDFDQYPPVIDPLTTWEGFTSHFKSHFGDPNACATAEHTLETLRQVTSVAEYASKYQTHCYELDDTEQCRANGFYKHLKPGVKDEIMRLGKPDNLPAMISMAIDIDTRVMERVSERKL</sequence>
<dbReference type="Proteomes" id="UP000836402">
    <property type="component" value="Unassembled WGS sequence"/>
</dbReference>
<dbReference type="EMBL" id="CAJHJG010006876">
    <property type="protein sequence ID" value="CAD6960276.1"/>
    <property type="molecule type" value="Genomic_DNA"/>
</dbReference>
<evidence type="ECO:0000313" key="2">
    <source>
        <dbReference type="EMBL" id="CAD6960276.1"/>
    </source>
</evidence>
<dbReference type="Pfam" id="PF03732">
    <property type="entry name" value="Retrotrans_gag"/>
    <property type="match status" value="1"/>
</dbReference>
<gene>
    <name evidence="2" type="ORF">JKIAZH3_G7417</name>
</gene>
<feature type="non-terminal residue" evidence="2">
    <location>
        <position position="1"/>
    </location>
</feature>
<feature type="non-terminal residue" evidence="2">
    <location>
        <position position="177"/>
    </location>
</feature>
<name>A0ABN7J953_9BASI</name>
<dbReference type="InterPro" id="IPR005162">
    <property type="entry name" value="Retrotrans_gag_dom"/>
</dbReference>
<comment type="caution">
    <text evidence="2">The sequence shown here is derived from an EMBL/GenBank/DDBJ whole genome shotgun (WGS) entry which is preliminary data.</text>
</comment>
<organism evidence="2 3">
    <name type="scientific">Tilletia caries</name>
    <name type="common">wheat bunt fungus</name>
    <dbReference type="NCBI Taxonomy" id="13290"/>
    <lineage>
        <taxon>Eukaryota</taxon>
        <taxon>Fungi</taxon>
        <taxon>Dikarya</taxon>
        <taxon>Basidiomycota</taxon>
        <taxon>Ustilaginomycotina</taxon>
        <taxon>Exobasidiomycetes</taxon>
        <taxon>Tilletiales</taxon>
        <taxon>Tilletiaceae</taxon>
        <taxon>Tilletia</taxon>
    </lineage>
</organism>
<reference evidence="2" key="1">
    <citation type="submission" date="2020-10" db="EMBL/GenBank/DDBJ databases">
        <authorList>
            <person name="Sedaghatjoo S."/>
        </authorList>
    </citation>
    <scope>NUCLEOTIDE SEQUENCE</scope>
    <source>
        <strain evidence="2">AZH3</strain>
    </source>
</reference>
<feature type="domain" description="Retrotransposon gag" evidence="1">
    <location>
        <begin position="71"/>
        <end position="130"/>
    </location>
</feature>
<proteinExistence type="predicted"/>
<evidence type="ECO:0000259" key="1">
    <source>
        <dbReference type="Pfam" id="PF03732"/>
    </source>
</evidence>
<accession>A0ABN7J953</accession>
<protein>
    <recommendedName>
        <fullName evidence="1">Retrotransposon gag domain-containing protein</fullName>
    </recommendedName>
</protein>
<keyword evidence="3" id="KW-1185">Reference proteome</keyword>
<evidence type="ECO:0000313" key="3">
    <source>
        <dbReference type="Proteomes" id="UP000836402"/>
    </source>
</evidence>